<comment type="caution">
    <text evidence="1">The sequence shown here is derived from an EMBL/GenBank/DDBJ whole genome shotgun (WGS) entry which is preliminary data.</text>
</comment>
<dbReference type="AlphaFoldDB" id="A0A9J5ZG13"/>
<name>A0A9J5ZG13_SOLCO</name>
<evidence type="ECO:0000313" key="2">
    <source>
        <dbReference type="Proteomes" id="UP000824120"/>
    </source>
</evidence>
<sequence>MVVQFTEDDVEVDNGVWAQAVVLNPKVLLHNDGYFMVRFSRNDEKEEVLFKGPYNLFNRSVKLPNLPLKCWTGTTLNKVRSLLGKPLFIDVCTLNMEQTYTTLLVEINVTQQMKWKIKVQEPFGRALDQIMVYEWMPMYCAKCCHVSHVCKEENLLVNTPKRKKAWRKARELDPATNPLIDSKGRYKAQLVGEDKDG</sequence>
<dbReference type="OrthoDB" id="851886at2759"/>
<dbReference type="EMBL" id="JACXVP010000004">
    <property type="protein sequence ID" value="KAG5609766.1"/>
    <property type="molecule type" value="Genomic_DNA"/>
</dbReference>
<organism evidence="1 2">
    <name type="scientific">Solanum commersonii</name>
    <name type="common">Commerson's wild potato</name>
    <name type="synonym">Commerson's nightshade</name>
    <dbReference type="NCBI Taxonomy" id="4109"/>
    <lineage>
        <taxon>Eukaryota</taxon>
        <taxon>Viridiplantae</taxon>
        <taxon>Streptophyta</taxon>
        <taxon>Embryophyta</taxon>
        <taxon>Tracheophyta</taxon>
        <taxon>Spermatophyta</taxon>
        <taxon>Magnoliopsida</taxon>
        <taxon>eudicotyledons</taxon>
        <taxon>Gunneridae</taxon>
        <taxon>Pentapetalae</taxon>
        <taxon>asterids</taxon>
        <taxon>lamiids</taxon>
        <taxon>Solanales</taxon>
        <taxon>Solanaceae</taxon>
        <taxon>Solanoideae</taxon>
        <taxon>Solaneae</taxon>
        <taxon>Solanum</taxon>
    </lineage>
</organism>
<evidence type="ECO:0000313" key="1">
    <source>
        <dbReference type="EMBL" id="KAG5609766.1"/>
    </source>
</evidence>
<dbReference type="Proteomes" id="UP000824120">
    <property type="component" value="Chromosome 4"/>
</dbReference>
<dbReference type="PANTHER" id="PTHR33233:SF17">
    <property type="entry name" value="DUF4283 DOMAIN-CONTAINING PROTEIN"/>
    <property type="match status" value="1"/>
</dbReference>
<proteinExistence type="predicted"/>
<accession>A0A9J5ZG13</accession>
<gene>
    <name evidence="1" type="ORF">H5410_021047</name>
</gene>
<protein>
    <recommendedName>
        <fullName evidence="3">DUF4283 domain-containing protein</fullName>
    </recommendedName>
</protein>
<keyword evidence="2" id="KW-1185">Reference proteome</keyword>
<reference evidence="1 2" key="1">
    <citation type="submission" date="2020-09" db="EMBL/GenBank/DDBJ databases">
        <title>De no assembly of potato wild relative species, Solanum commersonii.</title>
        <authorList>
            <person name="Cho K."/>
        </authorList>
    </citation>
    <scope>NUCLEOTIDE SEQUENCE [LARGE SCALE GENOMIC DNA]</scope>
    <source>
        <strain evidence="1">LZ3.2</strain>
        <tissue evidence="1">Leaf</tissue>
    </source>
</reference>
<evidence type="ECO:0008006" key="3">
    <source>
        <dbReference type="Google" id="ProtNLM"/>
    </source>
</evidence>
<dbReference type="PANTHER" id="PTHR33233">
    <property type="entry name" value="ENDONUCLEASE/EXONUCLEASE/PHOSPHATASE"/>
    <property type="match status" value="1"/>
</dbReference>